<comment type="caution">
    <text evidence="8">The sequence shown here is derived from an EMBL/GenBank/DDBJ whole genome shotgun (WGS) entry which is preliminary data.</text>
</comment>
<dbReference type="PROSITE" id="PS00463">
    <property type="entry name" value="ZN2_CY6_FUNGAL_1"/>
    <property type="match status" value="1"/>
</dbReference>
<keyword evidence="2" id="KW-0805">Transcription regulation</keyword>
<reference evidence="8 9" key="1">
    <citation type="journal article" date="2023" name="Plant Dis.">
        <title>First Report of Diplodia intermedia Causing Canker and Dieback Diseases on Apple Trees in Canada.</title>
        <authorList>
            <person name="Ellouze W."/>
            <person name="Ilyukhin E."/>
            <person name="Sulman M."/>
            <person name="Ali S."/>
        </authorList>
    </citation>
    <scope>NUCLEOTIDE SEQUENCE [LARGE SCALE GENOMIC DNA]</scope>
    <source>
        <strain evidence="8 9">M45-28</strain>
    </source>
</reference>
<feature type="region of interest" description="Disordered" evidence="6">
    <location>
        <begin position="69"/>
        <end position="110"/>
    </location>
</feature>
<evidence type="ECO:0000256" key="1">
    <source>
        <dbReference type="ARBA" id="ARBA00004123"/>
    </source>
</evidence>
<evidence type="ECO:0000259" key="7">
    <source>
        <dbReference type="PROSITE" id="PS50048"/>
    </source>
</evidence>
<dbReference type="InterPro" id="IPR001138">
    <property type="entry name" value="Zn2Cys6_DnaBD"/>
</dbReference>
<dbReference type="SMART" id="SM00066">
    <property type="entry name" value="GAL4"/>
    <property type="match status" value="1"/>
</dbReference>
<feature type="domain" description="Zn(2)-C6 fungal-type" evidence="7">
    <location>
        <begin position="36"/>
        <end position="66"/>
    </location>
</feature>
<dbReference type="InterPro" id="IPR036864">
    <property type="entry name" value="Zn2-C6_fun-type_DNA-bd_sf"/>
</dbReference>
<gene>
    <name evidence="8" type="ORF">SLS58_009466</name>
</gene>
<dbReference type="InterPro" id="IPR051711">
    <property type="entry name" value="Stress_Response_Reg"/>
</dbReference>
<dbReference type="PANTHER" id="PTHR47540:SF2">
    <property type="entry name" value="ZN(II)2CYS6 TRANSCRIPTION FACTOR (EUROFUNG)"/>
    <property type="match status" value="1"/>
</dbReference>
<feature type="region of interest" description="Disordered" evidence="6">
    <location>
        <begin position="1"/>
        <end position="28"/>
    </location>
</feature>
<feature type="region of interest" description="Disordered" evidence="6">
    <location>
        <begin position="308"/>
        <end position="350"/>
    </location>
</feature>
<organism evidence="8 9">
    <name type="scientific">Diplodia intermedia</name>
    <dbReference type="NCBI Taxonomy" id="856260"/>
    <lineage>
        <taxon>Eukaryota</taxon>
        <taxon>Fungi</taxon>
        <taxon>Dikarya</taxon>
        <taxon>Ascomycota</taxon>
        <taxon>Pezizomycotina</taxon>
        <taxon>Dothideomycetes</taxon>
        <taxon>Dothideomycetes incertae sedis</taxon>
        <taxon>Botryosphaeriales</taxon>
        <taxon>Botryosphaeriaceae</taxon>
        <taxon>Diplodia</taxon>
    </lineage>
</organism>
<keyword evidence="5" id="KW-0539">Nucleus</keyword>
<dbReference type="EMBL" id="JAKEKT020000093">
    <property type="protein sequence ID" value="KAL1637027.1"/>
    <property type="molecule type" value="Genomic_DNA"/>
</dbReference>
<protein>
    <recommendedName>
        <fullName evidence="7">Zn(2)-C6 fungal-type domain-containing protein</fullName>
    </recommendedName>
</protein>
<dbReference type="PROSITE" id="PS50048">
    <property type="entry name" value="ZN2_CY6_FUNGAL_2"/>
    <property type="match status" value="1"/>
</dbReference>
<evidence type="ECO:0000256" key="6">
    <source>
        <dbReference type="SAM" id="MobiDB-lite"/>
    </source>
</evidence>
<proteinExistence type="predicted"/>
<feature type="compositionally biased region" description="Low complexity" evidence="6">
    <location>
        <begin position="69"/>
        <end position="99"/>
    </location>
</feature>
<keyword evidence="9" id="KW-1185">Reference proteome</keyword>
<dbReference type="SUPFAM" id="SSF57701">
    <property type="entry name" value="Zn2/Cys6 DNA-binding domain"/>
    <property type="match status" value="1"/>
</dbReference>
<evidence type="ECO:0000313" key="9">
    <source>
        <dbReference type="Proteomes" id="UP001521184"/>
    </source>
</evidence>
<feature type="compositionally biased region" description="Polar residues" evidence="6">
    <location>
        <begin position="1"/>
        <end position="11"/>
    </location>
</feature>
<evidence type="ECO:0000256" key="5">
    <source>
        <dbReference type="ARBA" id="ARBA00023242"/>
    </source>
</evidence>
<feature type="region of interest" description="Disordered" evidence="6">
    <location>
        <begin position="164"/>
        <end position="190"/>
    </location>
</feature>
<evidence type="ECO:0000256" key="4">
    <source>
        <dbReference type="ARBA" id="ARBA00023163"/>
    </source>
</evidence>
<evidence type="ECO:0000256" key="2">
    <source>
        <dbReference type="ARBA" id="ARBA00023015"/>
    </source>
</evidence>
<dbReference type="Gene3D" id="4.10.240.10">
    <property type="entry name" value="Zn(2)-C6 fungal-type DNA-binding domain"/>
    <property type="match status" value="1"/>
</dbReference>
<accession>A0ABR3TC93</accession>
<dbReference type="PANTHER" id="PTHR47540">
    <property type="entry name" value="THIAMINE REPRESSIBLE GENES REGULATORY PROTEIN THI5"/>
    <property type="match status" value="1"/>
</dbReference>
<dbReference type="Pfam" id="PF00172">
    <property type="entry name" value="Zn_clus"/>
    <property type="match status" value="1"/>
</dbReference>
<sequence>MFSTLKNSTDAEGTYVLEPTRPPFDSKRQGKLARVACTHCRAKKLKCSGDSNGCTRCLSKNIECRYPTTGSAAASTERSRSTPSATASPPGNSAPPAENGVPATTDNDVDALMNLDHPSTALFLESLDAPHVGADFMDTTSATIQWPFDDLFPLQDLHAVQPAGQANDSQQLPFSFPTAPDSASNRTQQHQDQQRKQACNGLDLCCCDCIKEAIQTYESIQVDLVVLTSPGSPASASSGQAQQQCGTLCDCHNTAGLIDVLQHQKAALGSCKALVGCPRCREQSAYVMFAISMCGALLESIEHLHQLVSPGDDLSPPPPQPKAPRRAANQMLSPARSRKSSVVAHGSLPGSDDSLDGFPFARQHQQHRRGVQIGRWKLDDDDERHVIQGLLSARMVTLGRVIDGIERAVDDNQWLTHENAVRRLREPFSLASLRIKQQSSSTESLESR</sequence>
<dbReference type="Proteomes" id="UP001521184">
    <property type="component" value="Unassembled WGS sequence"/>
</dbReference>
<name>A0ABR3TC93_9PEZI</name>
<evidence type="ECO:0000313" key="8">
    <source>
        <dbReference type="EMBL" id="KAL1637027.1"/>
    </source>
</evidence>
<keyword evidence="3" id="KW-0238">DNA-binding</keyword>
<dbReference type="CDD" id="cd00067">
    <property type="entry name" value="GAL4"/>
    <property type="match status" value="1"/>
</dbReference>
<keyword evidence="4" id="KW-0804">Transcription</keyword>
<comment type="subcellular location">
    <subcellularLocation>
        <location evidence="1">Nucleus</location>
    </subcellularLocation>
</comment>
<feature type="compositionally biased region" description="Polar residues" evidence="6">
    <location>
        <begin position="164"/>
        <end position="173"/>
    </location>
</feature>
<evidence type="ECO:0000256" key="3">
    <source>
        <dbReference type="ARBA" id="ARBA00023125"/>
    </source>
</evidence>